<dbReference type="GO" id="GO:0004766">
    <property type="term" value="F:spermidine synthase activity"/>
    <property type="evidence" value="ECO:0007669"/>
    <property type="project" value="UniProtKB-UniRule"/>
</dbReference>
<feature type="binding site" evidence="5">
    <location>
        <position position="164"/>
    </location>
    <ligand>
        <name>S-methyl-5'-thioadenosine</name>
        <dbReference type="ChEBI" id="CHEBI:17509"/>
    </ligand>
</feature>
<evidence type="ECO:0000256" key="2">
    <source>
        <dbReference type="ARBA" id="ARBA00022679"/>
    </source>
</evidence>
<organism evidence="10 11">
    <name type="scientific">Pararhodospirillum oryzae</name>
    <dbReference type="NCBI Taxonomy" id="478448"/>
    <lineage>
        <taxon>Bacteria</taxon>
        <taxon>Pseudomonadati</taxon>
        <taxon>Pseudomonadota</taxon>
        <taxon>Alphaproteobacteria</taxon>
        <taxon>Rhodospirillales</taxon>
        <taxon>Rhodospirillaceae</taxon>
        <taxon>Pararhodospirillum</taxon>
    </lineage>
</organism>
<name>A0A512H387_9PROT</name>
<protein>
    <recommendedName>
        <fullName evidence="5">Polyamine aminopropyltransferase</fullName>
    </recommendedName>
    <alternativeName>
        <fullName evidence="5">Putrescine aminopropyltransferase</fullName>
        <shortName evidence="5">PAPT</shortName>
    </alternativeName>
    <alternativeName>
        <fullName evidence="5">Spermidine synthase</fullName>
        <shortName evidence="5">SPDS</shortName>
        <shortName evidence="5">SPDSY</shortName>
        <ecNumber evidence="5">2.5.1.16</ecNumber>
    </alternativeName>
</protein>
<dbReference type="Gene3D" id="2.30.140.10">
    <property type="entry name" value="Spermidine synthase, tetramerisation domain"/>
    <property type="match status" value="1"/>
</dbReference>
<feature type="binding site" evidence="5">
    <location>
        <position position="32"/>
    </location>
    <ligand>
        <name>S-methyl-5'-thioadenosine</name>
        <dbReference type="ChEBI" id="CHEBI:17509"/>
    </ligand>
</feature>
<feature type="active site" description="Proton acceptor" evidence="5 6">
    <location>
        <position position="157"/>
    </location>
</feature>
<dbReference type="EMBL" id="BJZO01000001">
    <property type="protein sequence ID" value="GEO79924.1"/>
    <property type="molecule type" value="Genomic_DNA"/>
</dbReference>
<dbReference type="UniPathway" id="UPA00248">
    <property type="reaction ID" value="UER00314"/>
</dbReference>
<reference evidence="10 11" key="1">
    <citation type="submission" date="2019-07" db="EMBL/GenBank/DDBJ databases">
        <title>Whole genome shotgun sequence of Rhodospirillum oryzae NBRC 107573.</title>
        <authorList>
            <person name="Hosoyama A."/>
            <person name="Uohara A."/>
            <person name="Ohji S."/>
            <person name="Ichikawa N."/>
        </authorList>
    </citation>
    <scope>NUCLEOTIDE SEQUENCE [LARGE SCALE GENOMIC DNA]</scope>
    <source>
        <strain evidence="10 11">NBRC 107573</strain>
    </source>
</reference>
<comment type="caution">
    <text evidence="10">The sequence shown here is derived from an EMBL/GenBank/DDBJ whole genome shotgun (WGS) entry which is preliminary data.</text>
</comment>
<keyword evidence="4 5" id="KW-0620">Polyamine biosynthesis</keyword>
<proteinExistence type="inferred from homology"/>
<dbReference type="HAMAP" id="MF_00198">
    <property type="entry name" value="Spermidine_synth"/>
    <property type="match status" value="1"/>
</dbReference>
<evidence type="ECO:0000313" key="10">
    <source>
        <dbReference type="EMBL" id="GEO79924.1"/>
    </source>
</evidence>
<dbReference type="AlphaFoldDB" id="A0A512H387"/>
<dbReference type="EC" id="2.5.1.16" evidence="5"/>
<sequence>MTDDWQNETLHPSWRQGFKVTRVLYREKTDVQDLVIFENPTFGRVMMLDGVTQLTERDEFVYHEMMAHVPLFGHGAARRVLIIGGGDGGTLREVLRHASVEEATMVEIDRAVVDRGLEYMPMVSAGAFDDPRTRLIIADGIRHVAETDQRYDVILVDSTDPAGPAEGLFTASFYAGCKRCLTPGGILVVQAGVPFVQPGELGRVQANMRESFAHASAYVLGVPTYVGGVMTLGWASDDDTRRVPPAEVLTRRVEAAGLTCRYYTPALHAAAFALPAYITTPGPTLAP</sequence>
<evidence type="ECO:0000256" key="4">
    <source>
        <dbReference type="ARBA" id="ARBA00023115"/>
    </source>
</evidence>
<feature type="binding site" evidence="5">
    <location>
        <position position="87"/>
    </location>
    <ligand>
        <name>spermidine</name>
        <dbReference type="ChEBI" id="CHEBI:57834"/>
    </ligand>
</feature>
<evidence type="ECO:0000256" key="7">
    <source>
        <dbReference type="RuleBase" id="RU003836"/>
    </source>
</evidence>
<dbReference type="InterPro" id="IPR029063">
    <property type="entry name" value="SAM-dependent_MTases_sf"/>
</dbReference>
<dbReference type="CDD" id="cd02440">
    <property type="entry name" value="AdoMet_MTases"/>
    <property type="match status" value="1"/>
</dbReference>
<keyword evidence="3 5" id="KW-0745">Spermidine biosynthesis</keyword>
<accession>A0A512H387</accession>
<dbReference type="SUPFAM" id="SSF53335">
    <property type="entry name" value="S-adenosyl-L-methionine-dependent methyltransferases"/>
    <property type="match status" value="1"/>
</dbReference>
<dbReference type="RefSeq" id="WP_147161996.1">
    <property type="nucleotide sequence ID" value="NZ_BJZO01000001.1"/>
</dbReference>
<keyword evidence="11" id="KW-1185">Reference proteome</keyword>
<dbReference type="NCBIfam" id="NF002010">
    <property type="entry name" value="PRK00811.1"/>
    <property type="match status" value="1"/>
</dbReference>
<comment type="subunit">
    <text evidence="5">Homodimer or homotetramer.</text>
</comment>
<dbReference type="GO" id="GO:0005829">
    <property type="term" value="C:cytosol"/>
    <property type="evidence" value="ECO:0007669"/>
    <property type="project" value="TreeGrafter"/>
</dbReference>
<dbReference type="PANTHER" id="PTHR11558">
    <property type="entry name" value="SPERMIDINE/SPERMINE SYNTHASE"/>
    <property type="match status" value="1"/>
</dbReference>
<evidence type="ECO:0000259" key="9">
    <source>
        <dbReference type="PROSITE" id="PS51006"/>
    </source>
</evidence>
<dbReference type="GO" id="GO:0008295">
    <property type="term" value="P:spermidine biosynthetic process"/>
    <property type="evidence" value="ECO:0007669"/>
    <property type="project" value="UniProtKB-UniRule"/>
</dbReference>
<dbReference type="NCBIfam" id="TIGR00417">
    <property type="entry name" value="speE"/>
    <property type="match status" value="1"/>
</dbReference>
<dbReference type="PROSITE" id="PS01330">
    <property type="entry name" value="PABS_1"/>
    <property type="match status" value="1"/>
</dbReference>
<dbReference type="InterPro" id="IPR037163">
    <property type="entry name" value="Spermidine_synt_N_sf"/>
</dbReference>
<dbReference type="InterPro" id="IPR001045">
    <property type="entry name" value="Spermi_synthase"/>
</dbReference>
<evidence type="ECO:0000256" key="5">
    <source>
        <dbReference type="HAMAP-Rule" id="MF_00198"/>
    </source>
</evidence>
<feature type="binding site" evidence="5">
    <location>
        <position position="63"/>
    </location>
    <ligand>
        <name>spermidine</name>
        <dbReference type="ChEBI" id="CHEBI:57834"/>
    </ligand>
</feature>
<evidence type="ECO:0000256" key="6">
    <source>
        <dbReference type="PROSITE-ProRule" id="PRU00354"/>
    </source>
</evidence>
<dbReference type="Gene3D" id="3.40.50.150">
    <property type="entry name" value="Vaccinia Virus protein VP39"/>
    <property type="match status" value="1"/>
</dbReference>
<dbReference type="Proteomes" id="UP000321567">
    <property type="component" value="Unassembled WGS sequence"/>
</dbReference>
<evidence type="ECO:0000256" key="3">
    <source>
        <dbReference type="ARBA" id="ARBA00023066"/>
    </source>
</evidence>
<comment type="catalytic activity">
    <reaction evidence="5 8">
        <text>S-adenosyl 3-(methylsulfanyl)propylamine + putrescine = S-methyl-5'-thioadenosine + spermidine + H(+)</text>
        <dbReference type="Rhea" id="RHEA:12721"/>
        <dbReference type="ChEBI" id="CHEBI:15378"/>
        <dbReference type="ChEBI" id="CHEBI:17509"/>
        <dbReference type="ChEBI" id="CHEBI:57443"/>
        <dbReference type="ChEBI" id="CHEBI:57834"/>
        <dbReference type="ChEBI" id="CHEBI:326268"/>
        <dbReference type="EC" id="2.5.1.16"/>
    </reaction>
</comment>
<comment type="pathway">
    <text evidence="5">Amine and polyamine biosynthesis; spermidine biosynthesis; spermidine from putrescine: step 1/1.</text>
</comment>
<evidence type="ECO:0000313" key="11">
    <source>
        <dbReference type="Proteomes" id="UP000321567"/>
    </source>
</evidence>
<dbReference type="InterPro" id="IPR030374">
    <property type="entry name" value="PABS"/>
</dbReference>
<dbReference type="InterPro" id="IPR035246">
    <property type="entry name" value="Spermidine_synt_N"/>
</dbReference>
<feature type="domain" description="PABS" evidence="9">
    <location>
        <begin position="3"/>
        <end position="237"/>
    </location>
</feature>
<dbReference type="OrthoDB" id="9793120at2"/>
<dbReference type="Pfam" id="PF17284">
    <property type="entry name" value="Spermine_synt_N"/>
    <property type="match status" value="1"/>
</dbReference>
<dbReference type="PANTHER" id="PTHR11558:SF11">
    <property type="entry name" value="SPERMIDINE SYNTHASE"/>
    <property type="match status" value="1"/>
</dbReference>
<gene>
    <name evidence="5 10" type="primary">speE</name>
    <name evidence="10" type="ORF">ROR02_00550</name>
</gene>
<comment type="similarity">
    <text evidence="1 5 7">Belongs to the spermidine/spermine synthase family.</text>
</comment>
<feature type="binding site" evidence="5">
    <location>
        <begin position="157"/>
        <end position="160"/>
    </location>
    <ligand>
        <name>spermidine</name>
        <dbReference type="ChEBI" id="CHEBI:57834"/>
    </ligand>
</feature>
<dbReference type="PROSITE" id="PS51006">
    <property type="entry name" value="PABS_2"/>
    <property type="match status" value="1"/>
</dbReference>
<evidence type="ECO:0000256" key="1">
    <source>
        <dbReference type="ARBA" id="ARBA00007867"/>
    </source>
</evidence>
<evidence type="ECO:0000256" key="8">
    <source>
        <dbReference type="RuleBase" id="RU003837"/>
    </source>
</evidence>
<comment type="function">
    <text evidence="5">Catalyzes the irreversible transfer of a propylamine group from the amino donor S-adenosylmethioninamine (decarboxy-AdoMet) to putrescine (1,4-diaminobutane) to yield spermidine.</text>
</comment>
<dbReference type="Pfam" id="PF01564">
    <property type="entry name" value="Spermine_synth"/>
    <property type="match status" value="1"/>
</dbReference>
<dbReference type="InterPro" id="IPR030373">
    <property type="entry name" value="PABS_CS"/>
</dbReference>
<feature type="binding site" evidence="5">
    <location>
        <begin position="139"/>
        <end position="140"/>
    </location>
    <ligand>
        <name>S-methyl-5'-thioadenosine</name>
        <dbReference type="ChEBI" id="CHEBI:17509"/>
    </ligand>
</feature>
<feature type="binding site" evidence="5">
    <location>
        <position position="107"/>
    </location>
    <ligand>
        <name>S-methyl-5'-thioadenosine</name>
        <dbReference type="ChEBI" id="CHEBI:17509"/>
    </ligand>
</feature>
<keyword evidence="2 5" id="KW-0808">Transferase</keyword>